<dbReference type="GO" id="GO:0031267">
    <property type="term" value="F:small GTPase binding"/>
    <property type="evidence" value="ECO:0007669"/>
    <property type="project" value="TreeGrafter"/>
</dbReference>
<dbReference type="FunFam" id="1.10.10.750:FF:000003">
    <property type="entry name" value="GTPase activating protein (Evi5)"/>
    <property type="match status" value="1"/>
</dbReference>
<evidence type="ECO:0000256" key="4">
    <source>
        <dbReference type="SAM" id="MobiDB-lite"/>
    </source>
</evidence>
<feature type="compositionally biased region" description="Low complexity" evidence="4">
    <location>
        <begin position="26"/>
        <end position="35"/>
    </location>
</feature>
<feature type="domain" description="Rab-GAP TBC" evidence="5">
    <location>
        <begin position="544"/>
        <end position="729"/>
    </location>
</feature>
<dbReference type="Gene3D" id="1.10.8.270">
    <property type="entry name" value="putative rabgap domain of human tbc1 domain family member 14 like domains"/>
    <property type="match status" value="1"/>
</dbReference>
<feature type="compositionally biased region" description="Basic residues" evidence="4">
    <location>
        <begin position="259"/>
        <end position="270"/>
    </location>
</feature>
<evidence type="ECO:0000256" key="2">
    <source>
        <dbReference type="ARBA" id="ARBA00023054"/>
    </source>
</evidence>
<feature type="region of interest" description="Disordered" evidence="4">
    <location>
        <begin position="1"/>
        <end position="293"/>
    </location>
</feature>
<dbReference type="GO" id="GO:0005096">
    <property type="term" value="F:GTPase activator activity"/>
    <property type="evidence" value="ECO:0007669"/>
    <property type="project" value="UniProtKB-KW"/>
</dbReference>
<dbReference type="PROSITE" id="PS50086">
    <property type="entry name" value="TBC_RABGAP"/>
    <property type="match status" value="1"/>
</dbReference>
<feature type="compositionally biased region" description="Low complexity" evidence="4">
    <location>
        <begin position="384"/>
        <end position="394"/>
    </location>
</feature>
<dbReference type="Proteomes" id="UP001342314">
    <property type="component" value="Unassembled WGS sequence"/>
</dbReference>
<feature type="compositionally biased region" description="Pro residues" evidence="4">
    <location>
        <begin position="16"/>
        <end position="25"/>
    </location>
</feature>
<feature type="compositionally biased region" description="Polar residues" evidence="4">
    <location>
        <begin position="478"/>
        <end position="487"/>
    </location>
</feature>
<keyword evidence="2 3" id="KW-0175">Coiled coil</keyword>
<dbReference type="Gene3D" id="1.10.472.80">
    <property type="entry name" value="Ypt/Rab-GAP domain of gyp1p, domain 3"/>
    <property type="match status" value="1"/>
</dbReference>
<feature type="compositionally biased region" description="Polar residues" evidence="4">
    <location>
        <begin position="365"/>
        <end position="375"/>
    </location>
</feature>
<dbReference type="PANTHER" id="PTHR47219:SF9">
    <property type="entry name" value="GTPASE ACTIVATING PROTEIN AND CENTROSOME-ASSOCIATED, ISOFORM B"/>
    <property type="match status" value="1"/>
</dbReference>
<dbReference type="FunFam" id="1.10.472.80:FF:000027">
    <property type="entry name" value="GTPase activating protein (Evi5)"/>
    <property type="match status" value="1"/>
</dbReference>
<feature type="compositionally biased region" description="Acidic residues" evidence="4">
    <location>
        <begin position="42"/>
        <end position="59"/>
    </location>
</feature>
<evidence type="ECO:0000256" key="3">
    <source>
        <dbReference type="SAM" id="Coils"/>
    </source>
</evidence>
<dbReference type="AlphaFoldDB" id="A0AAV5GS75"/>
<dbReference type="FunFam" id="1.10.8.270:FF:000001">
    <property type="entry name" value="TBC1 domain family member 1"/>
    <property type="match status" value="1"/>
</dbReference>
<feature type="compositionally biased region" description="Low complexity" evidence="4">
    <location>
        <begin position="271"/>
        <end position="280"/>
    </location>
</feature>
<dbReference type="Pfam" id="PF23436">
    <property type="entry name" value="RabGap-TBC_2"/>
    <property type="match status" value="1"/>
</dbReference>
<keyword evidence="7" id="KW-1185">Reference proteome</keyword>
<evidence type="ECO:0000313" key="6">
    <source>
        <dbReference type="EMBL" id="GJN92342.1"/>
    </source>
</evidence>
<organism evidence="6 7">
    <name type="scientific">Rhodotorula paludigena</name>
    <dbReference type="NCBI Taxonomy" id="86838"/>
    <lineage>
        <taxon>Eukaryota</taxon>
        <taxon>Fungi</taxon>
        <taxon>Dikarya</taxon>
        <taxon>Basidiomycota</taxon>
        <taxon>Pucciniomycotina</taxon>
        <taxon>Microbotryomycetes</taxon>
        <taxon>Sporidiobolales</taxon>
        <taxon>Sporidiobolaceae</taxon>
        <taxon>Rhodotorula</taxon>
    </lineage>
</organism>
<name>A0AAV5GS75_9BASI</name>
<feature type="coiled-coil region" evidence="3">
    <location>
        <begin position="823"/>
        <end position="885"/>
    </location>
</feature>
<feature type="region of interest" description="Disordered" evidence="4">
    <location>
        <begin position="469"/>
        <end position="509"/>
    </location>
</feature>
<feature type="compositionally biased region" description="Basic residues" evidence="4">
    <location>
        <begin position="1"/>
        <end position="10"/>
    </location>
</feature>
<comment type="caution">
    <text evidence="6">The sequence shown here is derived from an EMBL/GenBank/DDBJ whole genome shotgun (WGS) entry which is preliminary data.</text>
</comment>
<keyword evidence="1" id="KW-0343">GTPase activation</keyword>
<dbReference type="SUPFAM" id="SSF47923">
    <property type="entry name" value="Ypt/Rab-GAP domain of gyp1p"/>
    <property type="match status" value="2"/>
</dbReference>
<sequence>MAKSKGKKGARSPNPSLAPPPPASPPRSAHSPALSGASTAVPDDEDDDDHSDTFEDAVAAEDNADRAAHSDNAPPGDQDGEVDTHAGDEEGEPDTTIEHELDAGEPGATNGDAGGEDSLDGAGRPPDAASDGGDAADGAALALSEPSPRSSGAVAAASRPASMISNASSSSAAAAAGRRLQNRLSLSLSDDDEGASEAQRDDGDDDDDERSRHEGDDSLSDLPLGASPSAASTSKRPFSLSSEPETPTASSPPSSPSRTRTRPPAARRRSSLLASSLAASHDPTNVGRDQSASLTQAVWRQSMGLNASVSSAAEGLMDVQLDGRGSYDEDDEEEGGPLSTAQTPRAERTYHPNRLSGVFAPNGYGPTSPTSPSTRQRVHRRSLSDPSSSSLLSSIALDGVSASDDPSDPSTLSTTPPDTPGPPSSSYSRPASLAPAHPVRDRQASIATPHAADGFLAQRYSTTLSSLPVPAAEKRQSHQSTGIQKLQQEFERVRERERERGAEGAAAGGGQGAIDWDFWGRVMVDYEQVAREQPRELSRAIQRGIPPALRGMTWQLMAAAKDANLEFIYSELLKQSSPHEKSIARDLSRTFPKHAYFSDAGGVGQENLFNVVKAYSLYDEDVGYTQGLQFIVGPLLLNMPDEEAFCVLVRLMKAYDLRSHYTPNMPGLQLRLFQFDRLVEELVPSVFLHLLRQGVKSSMYASQWFLTLFGYRFPLELVSSVFDLVFAEGVEAVFRFAVALLKRNETHLLTLEFEDLIEFLKNGLFEVYAPDEDELEQDPNAQYKVHEFVREALQVRITPMMLDQFGEEWASLCAAQTAHTAELEALRKANLQLSLQVRQLETSLAQINQEHCELVKTVVAARLEREELEDELVKYKLAYADLSHLAASERATTSPLQLRRQSEMSIASSLDGAEQSPSSSVSGSGSAGGPLGGLGLGGRWFGGGSNGRASSSAMSASGSSGY</sequence>
<dbReference type="InterPro" id="IPR050302">
    <property type="entry name" value="Rab_GAP_TBC_domain"/>
</dbReference>
<evidence type="ECO:0000313" key="7">
    <source>
        <dbReference type="Proteomes" id="UP001342314"/>
    </source>
</evidence>
<dbReference type="SMART" id="SM00164">
    <property type="entry name" value="TBC"/>
    <property type="match status" value="1"/>
</dbReference>
<feature type="compositionally biased region" description="Low complexity" evidence="4">
    <location>
        <begin position="158"/>
        <end position="176"/>
    </location>
</feature>
<reference evidence="6 7" key="1">
    <citation type="submission" date="2021-12" db="EMBL/GenBank/DDBJ databases">
        <title>High titer production of polyol ester of fatty acids by Rhodotorula paludigena BS15 towards product separation-free biomass refinery.</title>
        <authorList>
            <person name="Mano J."/>
            <person name="Ono H."/>
            <person name="Tanaka T."/>
            <person name="Naito K."/>
            <person name="Sushida H."/>
            <person name="Ike M."/>
            <person name="Tokuyasu K."/>
            <person name="Kitaoka M."/>
        </authorList>
    </citation>
    <scope>NUCLEOTIDE SEQUENCE [LARGE SCALE GENOMIC DNA]</scope>
    <source>
        <strain evidence="6 7">BS15</strain>
    </source>
</reference>
<dbReference type="Gene3D" id="1.10.10.750">
    <property type="entry name" value="Ypt/Rab-GAP domain of gyp1p, domain 1"/>
    <property type="match status" value="1"/>
</dbReference>
<dbReference type="InterPro" id="IPR035969">
    <property type="entry name" value="Rab-GAP_TBC_sf"/>
</dbReference>
<dbReference type="InterPro" id="IPR000195">
    <property type="entry name" value="Rab-GAP-TBC_dom"/>
</dbReference>
<feature type="region of interest" description="Disordered" evidence="4">
    <location>
        <begin position="316"/>
        <end position="442"/>
    </location>
</feature>
<feature type="region of interest" description="Disordered" evidence="4">
    <location>
        <begin position="905"/>
        <end position="930"/>
    </location>
</feature>
<feature type="compositionally biased region" description="Basic and acidic residues" evidence="4">
    <location>
        <begin position="488"/>
        <end position="502"/>
    </location>
</feature>
<proteinExistence type="predicted"/>
<accession>A0AAV5GS75</accession>
<dbReference type="PANTHER" id="PTHR47219">
    <property type="entry name" value="RAB GTPASE-ACTIVATING PROTEIN 1-LIKE"/>
    <property type="match status" value="1"/>
</dbReference>
<evidence type="ECO:0000259" key="5">
    <source>
        <dbReference type="PROSITE" id="PS50086"/>
    </source>
</evidence>
<feature type="compositionally biased region" description="Low complexity" evidence="4">
    <location>
        <begin position="120"/>
        <end position="144"/>
    </location>
</feature>
<evidence type="ECO:0000256" key="1">
    <source>
        <dbReference type="ARBA" id="ARBA00022468"/>
    </source>
</evidence>
<protein>
    <recommendedName>
        <fullName evidence="5">Rab-GAP TBC domain-containing protein</fullName>
    </recommendedName>
</protein>
<dbReference type="EMBL" id="BQKY01000011">
    <property type="protein sequence ID" value="GJN92342.1"/>
    <property type="molecule type" value="Genomic_DNA"/>
</dbReference>
<gene>
    <name evidence="6" type="ORF">Rhopal_005372-T1</name>
</gene>
<feature type="compositionally biased region" description="Low complexity" evidence="4">
    <location>
        <begin position="239"/>
        <end position="258"/>
    </location>
</feature>